<gene>
    <name evidence="1" type="ORF">QFC20_005912</name>
</gene>
<dbReference type="Proteomes" id="UP001230649">
    <property type="component" value="Unassembled WGS sequence"/>
</dbReference>
<accession>A0ACC2VHK9</accession>
<sequence>MPLLQSKLLAYGVLSTGLALAVLSNAWNARRNFYASAVQVASSNGSILVLANFGLFAALSLGMLVKRIFFGTLRPIEIEHLYDRAWYFFTETMLALAMFRSLTYTFLLVNEQMDQFPPPGPPLPFHLRLVSAIASLALLDVAAGMYCYRLVVQGDGRGGISGSAVFFGTEFAILTCTALSIHAKYLINLVDIIKAGGRDDAPPWEGKSMWTFYVDLIYYAVKLVIYTAFFYTIFIVSGVFPINHIVPPYLTFRAFSTKCLDLVKYRRATRNMDTRYPGATQAEIDGLGGGSCVICREDMVAREPGTAGEARAVNDTPKKLGCGHVFHLHCLKSWLERQQSCPTCRRTVFDTQPTTAPEPQPGQVPVAATQPTPTATVPTPAAPEPASRPQPTLQPVGIWRSESTASPFAVSPITHFRRRISELVAPSPAHSDGEGPAIHVAPPTAEQASAFRTLPWEALTMAQRQRAIRTQPTNLSVNANEVGAGLRPPGSRNVSWDPSNGTDSPWASHTPLTSQAPEVFSQIHATRVRTRSQARQDGMSREGSTPSVGGSEEGTSPAQMAAMAALRRANQQRSAGRRTEVKVASPPLENVQFPFPEGTVYDFAPFDEPVPAAETPKPFQRSQSSIPARSYLVPLFEDPFRGTRPDFENDTSASLAPPSPRSAMAAIRWGVNQLQRAMRAGEEEQWREEVEGLTALEREMASVLAELRPAEEADPRS</sequence>
<evidence type="ECO:0000313" key="2">
    <source>
        <dbReference type="Proteomes" id="UP001230649"/>
    </source>
</evidence>
<keyword evidence="2" id="KW-1185">Reference proteome</keyword>
<evidence type="ECO:0000313" key="1">
    <source>
        <dbReference type="EMBL" id="KAJ9098570.1"/>
    </source>
</evidence>
<name>A0ACC2VHK9_9TREE</name>
<protein>
    <submittedName>
        <fullName evidence="1">Uncharacterized protein</fullName>
    </submittedName>
</protein>
<proteinExistence type="predicted"/>
<comment type="caution">
    <text evidence="1">The sequence shown here is derived from an EMBL/GenBank/DDBJ whole genome shotgun (WGS) entry which is preliminary data.</text>
</comment>
<dbReference type="EMBL" id="JASBWS010000091">
    <property type="protein sequence ID" value="KAJ9098570.1"/>
    <property type="molecule type" value="Genomic_DNA"/>
</dbReference>
<reference evidence="1" key="1">
    <citation type="submission" date="2023-04" db="EMBL/GenBank/DDBJ databases">
        <title>Draft Genome sequencing of Naganishia species isolated from polar environments using Oxford Nanopore Technology.</title>
        <authorList>
            <person name="Leo P."/>
            <person name="Venkateswaran K."/>
        </authorList>
    </citation>
    <scope>NUCLEOTIDE SEQUENCE</scope>
    <source>
        <strain evidence="1">MNA-CCFEE 5262</strain>
    </source>
</reference>
<organism evidence="1 2">
    <name type="scientific">Naganishia adeliensis</name>
    <dbReference type="NCBI Taxonomy" id="92952"/>
    <lineage>
        <taxon>Eukaryota</taxon>
        <taxon>Fungi</taxon>
        <taxon>Dikarya</taxon>
        <taxon>Basidiomycota</taxon>
        <taxon>Agaricomycotina</taxon>
        <taxon>Tremellomycetes</taxon>
        <taxon>Filobasidiales</taxon>
        <taxon>Filobasidiaceae</taxon>
        <taxon>Naganishia</taxon>
    </lineage>
</organism>